<name>A0ABR1D4C5_NECAM</name>
<protein>
    <submittedName>
        <fullName evidence="1">Uncharacterized protein</fullName>
    </submittedName>
</protein>
<dbReference type="Proteomes" id="UP001303046">
    <property type="component" value="Unassembled WGS sequence"/>
</dbReference>
<organism evidence="1 2">
    <name type="scientific">Necator americanus</name>
    <name type="common">Human hookworm</name>
    <dbReference type="NCBI Taxonomy" id="51031"/>
    <lineage>
        <taxon>Eukaryota</taxon>
        <taxon>Metazoa</taxon>
        <taxon>Ecdysozoa</taxon>
        <taxon>Nematoda</taxon>
        <taxon>Chromadorea</taxon>
        <taxon>Rhabditida</taxon>
        <taxon>Rhabditina</taxon>
        <taxon>Rhabditomorpha</taxon>
        <taxon>Strongyloidea</taxon>
        <taxon>Ancylostomatidae</taxon>
        <taxon>Bunostominae</taxon>
        <taxon>Necator</taxon>
    </lineage>
</organism>
<accession>A0ABR1D4C5</accession>
<comment type="caution">
    <text evidence="1">The sequence shown here is derived from an EMBL/GenBank/DDBJ whole genome shotgun (WGS) entry which is preliminary data.</text>
</comment>
<proteinExistence type="predicted"/>
<gene>
    <name evidence="1" type="primary">Necator_chrIII.g12328</name>
    <name evidence="1" type="ORF">RB195_011562</name>
</gene>
<reference evidence="1 2" key="1">
    <citation type="submission" date="2023-08" db="EMBL/GenBank/DDBJ databases">
        <title>A Necator americanus chromosomal reference genome.</title>
        <authorList>
            <person name="Ilik V."/>
            <person name="Petrzelkova K.J."/>
            <person name="Pardy F."/>
            <person name="Fuh T."/>
            <person name="Niatou-Singa F.S."/>
            <person name="Gouil Q."/>
            <person name="Baker L."/>
            <person name="Ritchie M.E."/>
            <person name="Jex A.R."/>
            <person name="Gazzola D."/>
            <person name="Li H."/>
            <person name="Toshio Fujiwara R."/>
            <person name="Zhan B."/>
            <person name="Aroian R.V."/>
            <person name="Pafco B."/>
            <person name="Schwarz E.M."/>
        </authorList>
    </citation>
    <scope>NUCLEOTIDE SEQUENCE [LARGE SCALE GENOMIC DNA]</scope>
    <source>
        <strain evidence="1 2">Aroian</strain>
        <tissue evidence="1">Whole animal</tissue>
    </source>
</reference>
<dbReference type="EMBL" id="JAVFWL010000003">
    <property type="protein sequence ID" value="KAK6744916.1"/>
    <property type="molecule type" value="Genomic_DNA"/>
</dbReference>
<keyword evidence="2" id="KW-1185">Reference proteome</keyword>
<sequence>MLLQEFRATLKEKKSVDALGKEQLSQIEMTLDLPTEAGVQEVSILFMNAFEGSRDHSAGRSRKPIRIRVDEEDSKFLDGKDCIPLLI</sequence>
<evidence type="ECO:0000313" key="1">
    <source>
        <dbReference type="EMBL" id="KAK6744916.1"/>
    </source>
</evidence>
<evidence type="ECO:0000313" key="2">
    <source>
        <dbReference type="Proteomes" id="UP001303046"/>
    </source>
</evidence>